<accession>A0A7T0PB48</accession>
<keyword evidence="4 7" id="KW-0812">Transmembrane</keyword>
<evidence type="ECO:0000256" key="5">
    <source>
        <dbReference type="ARBA" id="ARBA00022989"/>
    </source>
</evidence>
<evidence type="ECO:0000256" key="1">
    <source>
        <dbReference type="ARBA" id="ARBA00004651"/>
    </source>
</evidence>
<dbReference type="AlphaFoldDB" id="A0A7T0PB48"/>
<dbReference type="RefSeq" id="WP_165010952.1">
    <property type="nucleotide sequence ID" value="NZ_CP064954.1"/>
</dbReference>
<gene>
    <name evidence="8" type="ORF">G7Y31_11230</name>
</gene>
<dbReference type="Proteomes" id="UP000594681">
    <property type="component" value="Chromosome"/>
</dbReference>
<evidence type="ECO:0000256" key="6">
    <source>
        <dbReference type="ARBA" id="ARBA00023136"/>
    </source>
</evidence>
<sequence>MNFFGWIIVGLVAGWLAEKIMDRDHGLFTNLIVGVVGAFIGGGILSLFGIGGSNGLIFSILTATLGAVVLLWILGLIKGKKATQ</sequence>
<evidence type="ECO:0000313" key="9">
    <source>
        <dbReference type="Proteomes" id="UP000594681"/>
    </source>
</evidence>
<keyword evidence="5 7" id="KW-1133">Transmembrane helix</keyword>
<dbReference type="PANTHER" id="PTHR33884:SF3">
    <property type="entry name" value="UPF0410 PROTEIN YMGE"/>
    <property type="match status" value="1"/>
</dbReference>
<keyword evidence="3" id="KW-1003">Cell membrane</keyword>
<proteinExistence type="inferred from homology"/>
<name>A0A7T0PB48_9CORY</name>
<dbReference type="GO" id="GO:0005886">
    <property type="term" value="C:plasma membrane"/>
    <property type="evidence" value="ECO:0007669"/>
    <property type="project" value="UniProtKB-SubCell"/>
</dbReference>
<feature type="transmembrane region" description="Helical" evidence="7">
    <location>
        <begin position="56"/>
        <end position="77"/>
    </location>
</feature>
<keyword evidence="6 7" id="KW-0472">Membrane</keyword>
<evidence type="ECO:0000256" key="7">
    <source>
        <dbReference type="SAM" id="Phobius"/>
    </source>
</evidence>
<organism evidence="8 9">
    <name type="scientific">Corynebacterium lizhenjunii</name>
    <dbReference type="NCBI Taxonomy" id="2709394"/>
    <lineage>
        <taxon>Bacteria</taxon>
        <taxon>Bacillati</taxon>
        <taxon>Actinomycetota</taxon>
        <taxon>Actinomycetes</taxon>
        <taxon>Mycobacteriales</taxon>
        <taxon>Corynebacteriaceae</taxon>
        <taxon>Corynebacterium</taxon>
    </lineage>
</organism>
<dbReference type="KEGG" id="cliz:G7Y31_11230"/>
<dbReference type="Pfam" id="PF04226">
    <property type="entry name" value="Transgly_assoc"/>
    <property type="match status" value="1"/>
</dbReference>
<evidence type="ECO:0000313" key="8">
    <source>
        <dbReference type="EMBL" id="QPK79050.1"/>
    </source>
</evidence>
<dbReference type="PANTHER" id="PTHR33884">
    <property type="entry name" value="UPF0410 PROTEIN YMGE"/>
    <property type="match status" value="1"/>
</dbReference>
<feature type="transmembrane region" description="Helical" evidence="7">
    <location>
        <begin position="27"/>
        <end position="50"/>
    </location>
</feature>
<reference evidence="8 9" key="1">
    <citation type="submission" date="2020-11" db="EMBL/GenBank/DDBJ databases">
        <title>Corynebacterium sp. ZJ-599.</title>
        <authorList>
            <person name="Zhou J."/>
        </authorList>
    </citation>
    <scope>NUCLEOTIDE SEQUENCE [LARGE SCALE GENOMIC DNA]</scope>
    <source>
        <strain evidence="8 9">ZJ-599</strain>
    </source>
</reference>
<comment type="similarity">
    <text evidence="2">Belongs to the UPF0410 family.</text>
</comment>
<evidence type="ECO:0000256" key="4">
    <source>
        <dbReference type="ARBA" id="ARBA00022692"/>
    </source>
</evidence>
<evidence type="ECO:0000256" key="3">
    <source>
        <dbReference type="ARBA" id="ARBA00022475"/>
    </source>
</evidence>
<protein>
    <submittedName>
        <fullName evidence="8">GlsB/YeaQ/YmgE family stress response membrane protein</fullName>
    </submittedName>
</protein>
<dbReference type="EMBL" id="CP064954">
    <property type="protein sequence ID" value="QPK79050.1"/>
    <property type="molecule type" value="Genomic_DNA"/>
</dbReference>
<comment type="subcellular location">
    <subcellularLocation>
        <location evidence="1">Cell membrane</location>
        <topology evidence="1">Multi-pass membrane protein</topology>
    </subcellularLocation>
</comment>
<dbReference type="InterPro" id="IPR007341">
    <property type="entry name" value="Transgly_assoc"/>
</dbReference>
<keyword evidence="9" id="KW-1185">Reference proteome</keyword>
<evidence type="ECO:0000256" key="2">
    <source>
        <dbReference type="ARBA" id="ARBA00011006"/>
    </source>
</evidence>